<evidence type="ECO:0000313" key="2">
    <source>
        <dbReference type="EMBL" id="KAF2581391.1"/>
    </source>
</evidence>
<dbReference type="AlphaFoldDB" id="A0A8S9JGN9"/>
<comment type="caution">
    <text evidence="2">The sequence shown here is derived from an EMBL/GenBank/DDBJ whole genome shotgun (WGS) entry which is preliminary data.</text>
</comment>
<proteinExistence type="predicted"/>
<dbReference type="PANTHER" id="PTHR48449:SF1">
    <property type="entry name" value="DUF1985 DOMAIN-CONTAINING PROTEIN"/>
    <property type="match status" value="1"/>
</dbReference>
<evidence type="ECO:0008006" key="4">
    <source>
        <dbReference type="Google" id="ProtNLM"/>
    </source>
</evidence>
<evidence type="ECO:0000313" key="3">
    <source>
        <dbReference type="Proteomes" id="UP000712281"/>
    </source>
</evidence>
<feature type="region of interest" description="Disordered" evidence="1">
    <location>
        <begin position="304"/>
        <end position="350"/>
    </location>
</feature>
<organism evidence="2 3">
    <name type="scientific">Brassica cretica</name>
    <name type="common">Mustard</name>
    <dbReference type="NCBI Taxonomy" id="69181"/>
    <lineage>
        <taxon>Eukaryota</taxon>
        <taxon>Viridiplantae</taxon>
        <taxon>Streptophyta</taxon>
        <taxon>Embryophyta</taxon>
        <taxon>Tracheophyta</taxon>
        <taxon>Spermatophyta</taxon>
        <taxon>Magnoliopsida</taxon>
        <taxon>eudicotyledons</taxon>
        <taxon>Gunneridae</taxon>
        <taxon>Pentapetalae</taxon>
        <taxon>rosids</taxon>
        <taxon>malvids</taxon>
        <taxon>Brassicales</taxon>
        <taxon>Brassicaceae</taxon>
        <taxon>Brassiceae</taxon>
        <taxon>Brassica</taxon>
    </lineage>
</organism>
<dbReference type="Proteomes" id="UP000712281">
    <property type="component" value="Unassembled WGS sequence"/>
</dbReference>
<protein>
    <recommendedName>
        <fullName evidence="4">DUF1985 domain-containing protein</fullName>
    </recommendedName>
</protein>
<sequence length="350" mass="39847">MDNIDLCPSHKVLSYDYVFPSMSEELPKRLFKPGEETQVHQINNNGKMIFKLFVNGLGFSARVIHGFLFTGLQCDTSLSLKELVDWDDDGGFWSLVIRTNKGISIFELWEHHRATVKKWNEKAPIPIKYVKLVMDLEQVQNYPWGVASFDLLCESIDEKRDKLTENPKSYVLDGFTYGLQIWAMEAIPKLGKLCGRKLNKSFKNGPRCVNWMGAAKISYEELNKLENILTPKDDIYPYISWTGNYTVCESLQFSRRDEVEDDRVKLLMQMIMKQFDFSGHNWEYEETPVFSFGVDNKEGEKEKVATHEGEDNLSVGLKKPSARVGDDESNASSLVGGGTKSKGKAVQIVG</sequence>
<dbReference type="PANTHER" id="PTHR48449">
    <property type="entry name" value="DUF1985 DOMAIN-CONTAINING PROTEIN"/>
    <property type="match status" value="1"/>
</dbReference>
<name>A0A8S9JGN9_BRACR</name>
<evidence type="ECO:0000256" key="1">
    <source>
        <dbReference type="SAM" id="MobiDB-lite"/>
    </source>
</evidence>
<dbReference type="EMBL" id="QGKW02001660">
    <property type="protein sequence ID" value="KAF2581391.1"/>
    <property type="molecule type" value="Genomic_DNA"/>
</dbReference>
<accession>A0A8S9JGN9</accession>
<gene>
    <name evidence="2" type="ORF">F2Q68_00004142</name>
</gene>
<reference evidence="2" key="1">
    <citation type="submission" date="2019-12" db="EMBL/GenBank/DDBJ databases">
        <title>Genome sequencing and annotation of Brassica cretica.</title>
        <authorList>
            <person name="Studholme D.J."/>
            <person name="Sarris P.F."/>
        </authorList>
    </citation>
    <scope>NUCLEOTIDE SEQUENCE</scope>
    <source>
        <strain evidence="2">PFS-001/15</strain>
        <tissue evidence="2">Leaf</tissue>
    </source>
</reference>